<feature type="region of interest" description="Disordered" evidence="1">
    <location>
        <begin position="14"/>
        <end position="49"/>
    </location>
</feature>
<proteinExistence type="predicted"/>
<protein>
    <submittedName>
        <fullName evidence="2">Uncharacterized protein</fullName>
    </submittedName>
</protein>
<organism evidence="2 3">
    <name type="scientific">Phrynocephalus forsythii</name>
    <dbReference type="NCBI Taxonomy" id="171643"/>
    <lineage>
        <taxon>Eukaryota</taxon>
        <taxon>Metazoa</taxon>
        <taxon>Chordata</taxon>
        <taxon>Craniata</taxon>
        <taxon>Vertebrata</taxon>
        <taxon>Euteleostomi</taxon>
        <taxon>Lepidosauria</taxon>
        <taxon>Squamata</taxon>
        <taxon>Bifurcata</taxon>
        <taxon>Unidentata</taxon>
        <taxon>Episquamata</taxon>
        <taxon>Toxicofera</taxon>
        <taxon>Iguania</taxon>
        <taxon>Acrodonta</taxon>
        <taxon>Agamidae</taxon>
        <taxon>Agaminae</taxon>
        <taxon>Phrynocephalus</taxon>
    </lineage>
</organism>
<comment type="caution">
    <text evidence="2">The sequence shown here is derived from an EMBL/GenBank/DDBJ whole genome shotgun (WGS) entry which is preliminary data.</text>
</comment>
<reference evidence="2" key="1">
    <citation type="journal article" date="2023" name="DNA Res.">
        <title>Chromosome-level genome assembly of Phrynocephalus forsythii using third-generation DNA sequencing and Hi-C analysis.</title>
        <authorList>
            <person name="Qi Y."/>
            <person name="Zhao W."/>
            <person name="Zhao Y."/>
            <person name="Niu C."/>
            <person name="Cao S."/>
            <person name="Zhang Y."/>
        </authorList>
    </citation>
    <scope>NUCLEOTIDE SEQUENCE</scope>
    <source>
        <tissue evidence="2">Muscle</tissue>
    </source>
</reference>
<accession>A0A9Q1AX58</accession>
<feature type="non-terminal residue" evidence="2">
    <location>
        <position position="1"/>
    </location>
</feature>
<name>A0A9Q1AX58_9SAUR</name>
<sequence length="49" mass="5446">SSSDIIRDLEIAGMCSGSSDNIPAMKATKEKSRRSRSSSFLSQNKRRKK</sequence>
<evidence type="ECO:0000313" key="2">
    <source>
        <dbReference type="EMBL" id="KAJ7316964.1"/>
    </source>
</evidence>
<dbReference type="Proteomes" id="UP001142489">
    <property type="component" value="Unassembled WGS sequence"/>
</dbReference>
<dbReference type="AlphaFoldDB" id="A0A9Q1AX58"/>
<evidence type="ECO:0000256" key="1">
    <source>
        <dbReference type="SAM" id="MobiDB-lite"/>
    </source>
</evidence>
<keyword evidence="3" id="KW-1185">Reference proteome</keyword>
<evidence type="ECO:0000313" key="3">
    <source>
        <dbReference type="Proteomes" id="UP001142489"/>
    </source>
</evidence>
<dbReference type="EMBL" id="JAPFRF010000011">
    <property type="protein sequence ID" value="KAJ7316964.1"/>
    <property type="molecule type" value="Genomic_DNA"/>
</dbReference>
<gene>
    <name evidence="2" type="ORF">JRQ81_003126</name>
</gene>